<dbReference type="EMBL" id="OBMQ01000014">
    <property type="protein sequence ID" value="SOC22678.1"/>
    <property type="molecule type" value="Genomic_DNA"/>
</dbReference>
<evidence type="ECO:0000256" key="1">
    <source>
        <dbReference type="ARBA" id="ARBA00005662"/>
    </source>
</evidence>
<keyword evidence="4" id="KW-1185">Reference proteome</keyword>
<dbReference type="PANTHER" id="PTHR33393:SF12">
    <property type="entry name" value="CAPSULE BIOSYNTHESIS PROTEIN CAPA"/>
    <property type="match status" value="1"/>
</dbReference>
<dbReference type="SMART" id="SM00854">
    <property type="entry name" value="PGA_cap"/>
    <property type="match status" value="1"/>
</dbReference>
<dbReference type="InterPro" id="IPR029052">
    <property type="entry name" value="Metallo-depent_PP-like"/>
</dbReference>
<dbReference type="PROSITE" id="PS51257">
    <property type="entry name" value="PROKAR_LIPOPROTEIN"/>
    <property type="match status" value="1"/>
</dbReference>
<dbReference type="SUPFAM" id="SSF56300">
    <property type="entry name" value="Metallo-dependent phosphatases"/>
    <property type="match status" value="1"/>
</dbReference>
<proteinExistence type="inferred from homology"/>
<gene>
    <name evidence="3" type="ORF">SAMN05880501_11474</name>
</gene>
<dbReference type="OrthoDB" id="9810906at2"/>
<dbReference type="Pfam" id="PF09587">
    <property type="entry name" value="PGA_cap"/>
    <property type="match status" value="1"/>
</dbReference>
<evidence type="ECO:0000313" key="3">
    <source>
        <dbReference type="EMBL" id="SOC22678.1"/>
    </source>
</evidence>
<dbReference type="Gene3D" id="3.60.21.10">
    <property type="match status" value="1"/>
</dbReference>
<dbReference type="InterPro" id="IPR052169">
    <property type="entry name" value="CW_Biosynth-Accessory"/>
</dbReference>
<sequence length="389" mass="43893">MRNIKKLFLLIAIIIITGCSNLTETKVIKEYPPLTEEAPRPKPKKPEHFSASISAVGDILIHSSVYNDAYIGNNQYDFTKMFTHVKPYLESTDITFANSESIIGGQKIGLSHYPRFNSPFEVGNVLKDVGVDVVSMANNHTLDRGEEAILNATKHWNDLGITYVGAARNKEETEQIKTLTANGITFAFLAYTYGTNGLVTPKGKEYLVNYIDETKIKMDIQNAKSLADVVVVSLHIGNEYERKISDYQEKIAQLAADSGAHIIFAHHPHVLQPVKWYEGTHGNKTFVIHSLGNFLSAQDELYRQIGAIMQLDVNKTITYDREGNASSTIEITNPSLLPTYVKFSNWKDYEIIPLHKVSKEVLPNRDQLYGEIKTYMSQYVPELFFIEDH</sequence>
<feature type="domain" description="Capsule synthesis protein CapA" evidence="2">
    <location>
        <begin position="52"/>
        <end position="298"/>
    </location>
</feature>
<organism evidence="3 4">
    <name type="scientific">Ureibacillus xyleni</name>
    <dbReference type="NCBI Taxonomy" id="614648"/>
    <lineage>
        <taxon>Bacteria</taxon>
        <taxon>Bacillati</taxon>
        <taxon>Bacillota</taxon>
        <taxon>Bacilli</taxon>
        <taxon>Bacillales</taxon>
        <taxon>Caryophanaceae</taxon>
        <taxon>Ureibacillus</taxon>
    </lineage>
</organism>
<dbReference type="PANTHER" id="PTHR33393">
    <property type="entry name" value="POLYGLUTAMINE SYNTHESIS ACCESSORY PROTEIN RV0574C-RELATED"/>
    <property type="match status" value="1"/>
</dbReference>
<name>A0A285TPN6_9BACL</name>
<dbReference type="Proteomes" id="UP000219636">
    <property type="component" value="Unassembled WGS sequence"/>
</dbReference>
<accession>A0A285TPN6</accession>
<protein>
    <submittedName>
        <fullName evidence="3">Poly-gamma-glutamate synthesis protein (Capsule biosynthesis protein)</fullName>
    </submittedName>
</protein>
<evidence type="ECO:0000259" key="2">
    <source>
        <dbReference type="SMART" id="SM00854"/>
    </source>
</evidence>
<dbReference type="RefSeq" id="WP_097074810.1">
    <property type="nucleotide sequence ID" value="NZ_OBMQ01000014.1"/>
</dbReference>
<reference evidence="4" key="1">
    <citation type="submission" date="2017-08" db="EMBL/GenBank/DDBJ databases">
        <authorList>
            <person name="Varghese N."/>
            <person name="Submissions S."/>
        </authorList>
    </citation>
    <scope>NUCLEOTIDE SEQUENCE [LARGE SCALE GENOMIC DNA]</scope>
    <source>
        <strain evidence="4">JC22</strain>
    </source>
</reference>
<dbReference type="CDD" id="cd07381">
    <property type="entry name" value="MPP_CapA"/>
    <property type="match status" value="1"/>
</dbReference>
<evidence type="ECO:0000313" key="4">
    <source>
        <dbReference type="Proteomes" id="UP000219636"/>
    </source>
</evidence>
<dbReference type="AlphaFoldDB" id="A0A285TPN6"/>
<comment type="similarity">
    <text evidence="1">Belongs to the CapA family.</text>
</comment>
<dbReference type="InterPro" id="IPR019079">
    <property type="entry name" value="Capsule_synth_CapA"/>
</dbReference>